<accession>A0ABS3WNG5</accession>
<dbReference type="EMBL" id="JAFFZN010000002">
    <property type="protein sequence ID" value="MBO8184645.1"/>
    <property type="molecule type" value="Genomic_DNA"/>
</dbReference>
<organism evidence="1 2">
    <name type="scientific">Streptomyces spirodelae</name>
    <dbReference type="NCBI Taxonomy" id="2812904"/>
    <lineage>
        <taxon>Bacteria</taxon>
        <taxon>Bacillati</taxon>
        <taxon>Actinomycetota</taxon>
        <taxon>Actinomycetes</taxon>
        <taxon>Kitasatosporales</taxon>
        <taxon>Streptomycetaceae</taxon>
        <taxon>Streptomyces</taxon>
    </lineage>
</organism>
<reference evidence="1 2" key="1">
    <citation type="submission" date="2021-02" db="EMBL/GenBank/DDBJ databases">
        <title>Streptomyces spirodelae sp. nov., isolated from duckweed.</title>
        <authorList>
            <person name="Saimee Y."/>
            <person name="Duangmal K."/>
        </authorList>
    </citation>
    <scope>NUCLEOTIDE SEQUENCE [LARGE SCALE GENOMIC DNA]</scope>
    <source>
        <strain evidence="1 2">DW4-2</strain>
    </source>
</reference>
<keyword evidence="2" id="KW-1185">Reference proteome</keyword>
<evidence type="ECO:0000313" key="1">
    <source>
        <dbReference type="EMBL" id="MBO8184645.1"/>
    </source>
</evidence>
<proteinExistence type="predicted"/>
<gene>
    <name evidence="1" type="ORF">JW592_04015</name>
</gene>
<name>A0ABS3WNG5_9ACTN</name>
<protein>
    <submittedName>
        <fullName evidence="1">Uncharacterized protein</fullName>
    </submittedName>
</protein>
<comment type="caution">
    <text evidence="1">The sequence shown here is derived from an EMBL/GenBank/DDBJ whole genome shotgun (WGS) entry which is preliminary data.</text>
</comment>
<sequence>MDQGSPPQDGGCEDCAWFRTMIVRSAHDPGPRADLEVLFGAHLHRKHAPDQSGGGAQRLRGV</sequence>
<evidence type="ECO:0000313" key="2">
    <source>
        <dbReference type="Proteomes" id="UP001518976"/>
    </source>
</evidence>
<dbReference type="Proteomes" id="UP001518976">
    <property type="component" value="Unassembled WGS sequence"/>
</dbReference>